<evidence type="ECO:0000256" key="2">
    <source>
        <dbReference type="ARBA" id="ARBA00022857"/>
    </source>
</evidence>
<proteinExistence type="inferred from homology"/>
<evidence type="ECO:0000259" key="4">
    <source>
        <dbReference type="Pfam" id="PF00171"/>
    </source>
</evidence>
<dbReference type="InterPro" id="IPR016163">
    <property type="entry name" value="Ald_DH_C"/>
</dbReference>
<dbReference type="Proteomes" id="UP001160390">
    <property type="component" value="Unassembled WGS sequence"/>
</dbReference>
<reference evidence="5" key="1">
    <citation type="submission" date="2023-01" db="EMBL/GenBank/DDBJ databases">
        <authorList>
            <person name="Piombo E."/>
        </authorList>
    </citation>
    <scope>NUCLEOTIDE SEQUENCE</scope>
</reference>
<dbReference type="Gene3D" id="3.40.605.10">
    <property type="entry name" value="Aldehyde Dehydrogenase, Chain A, domain 1"/>
    <property type="match status" value="1"/>
</dbReference>
<evidence type="ECO:0000256" key="3">
    <source>
        <dbReference type="ARBA" id="ARBA00023002"/>
    </source>
</evidence>
<keyword evidence="2" id="KW-0521">NADP</keyword>
<feature type="domain" description="Aldehyde dehydrogenase" evidence="4">
    <location>
        <begin position="33"/>
        <end position="486"/>
    </location>
</feature>
<comment type="similarity">
    <text evidence="1">Belongs to the aldehyde dehydrogenase family.</text>
</comment>
<keyword evidence="3" id="KW-0560">Oxidoreductase</keyword>
<evidence type="ECO:0000313" key="5">
    <source>
        <dbReference type="EMBL" id="CAI6095267.1"/>
    </source>
</evidence>
<dbReference type="Pfam" id="PF00171">
    <property type="entry name" value="Aldedh"/>
    <property type="match status" value="1"/>
</dbReference>
<dbReference type="PANTHER" id="PTHR43353:SF6">
    <property type="entry name" value="CYTOPLASMIC ALDEHYDE DEHYDROGENASE (EUROFUNG)"/>
    <property type="match status" value="1"/>
</dbReference>
<dbReference type="InterPro" id="IPR016161">
    <property type="entry name" value="Ald_DH/histidinol_DH"/>
</dbReference>
<dbReference type="GO" id="GO:0004777">
    <property type="term" value="F:succinate-semialdehyde dehydrogenase (NAD+) activity"/>
    <property type="evidence" value="ECO:0007669"/>
    <property type="project" value="TreeGrafter"/>
</dbReference>
<dbReference type="CDD" id="cd07105">
    <property type="entry name" value="ALDH_SaliADH"/>
    <property type="match status" value="1"/>
</dbReference>
<evidence type="ECO:0000256" key="1">
    <source>
        <dbReference type="ARBA" id="ARBA00009986"/>
    </source>
</evidence>
<dbReference type="SUPFAM" id="SSF53720">
    <property type="entry name" value="ALDH-like"/>
    <property type="match status" value="1"/>
</dbReference>
<name>A0AA35Q7X5_9HYPO</name>
<dbReference type="AlphaFoldDB" id="A0AA35Q7X5"/>
<dbReference type="PANTHER" id="PTHR43353">
    <property type="entry name" value="SUCCINATE-SEMIALDEHYDE DEHYDROGENASE, MITOCHONDRIAL"/>
    <property type="match status" value="1"/>
</dbReference>
<keyword evidence="6" id="KW-1185">Reference proteome</keyword>
<comment type="caution">
    <text evidence="5">The sequence shown here is derived from an EMBL/GenBank/DDBJ whole genome shotgun (WGS) entry which is preliminary data.</text>
</comment>
<dbReference type="GO" id="GO:0009450">
    <property type="term" value="P:gamma-aminobutyric acid catabolic process"/>
    <property type="evidence" value="ECO:0007669"/>
    <property type="project" value="TreeGrafter"/>
</dbReference>
<gene>
    <name evidence="5" type="ORF">CCHLO57077_00017183</name>
</gene>
<dbReference type="FunFam" id="3.40.605.10:FF:000012">
    <property type="entry name" value="NAD-dependent succinate-semialdehyde dehydrogenase"/>
    <property type="match status" value="1"/>
</dbReference>
<dbReference type="Gene3D" id="3.40.309.10">
    <property type="entry name" value="Aldehyde Dehydrogenase, Chain A, domain 2"/>
    <property type="match status" value="1"/>
</dbReference>
<accession>A0AA35Q7X5</accession>
<sequence length="490" mass="52062">MSPSEQANGGSDKPNTLDIVPFIINGKDVTPTTTFPVTSPVNAKKLWDGSAASISDAHGAVEAAQAAFASWSQTKPSFRRDILFRAADIFLSRKEELFTYQSQETGAGRQFMEINLNATVQILRDIGGRIEAAVEGSVPTTAEEGSHAIIVKEPYGVVLAIAPWNAPYVLGARSVAFALAAGNTTVLKGSELSPRVFWALGDVFRQAGLPDGCLNVIYHRTADAAAITESLIAHRAIKKINFTGSTLVGSIIASLAGKHVKPLLLELGGKASAIVLKDADLKKAATACVLGAFIHSGQVCMSTERILVHKAVAEEFGVALKEATEKLFGSTNPPFVLVNSAAVQKNKGLIANAVSLGATTLVGNAEAVEDQPTKMRPVIISNVSKDMEIYHTESFGPTVSVMTFETEAEALSIANDTDYGLSGAIFTEDLKAALRIARKYETGAVHINSMTVHDEASLVHGGAKKSGYGRFNASQGLGEFLRYKTITWRD</sequence>
<evidence type="ECO:0000313" key="6">
    <source>
        <dbReference type="Proteomes" id="UP001160390"/>
    </source>
</evidence>
<organism evidence="5 6">
    <name type="scientific">Clonostachys chloroleuca</name>
    <dbReference type="NCBI Taxonomy" id="1926264"/>
    <lineage>
        <taxon>Eukaryota</taxon>
        <taxon>Fungi</taxon>
        <taxon>Dikarya</taxon>
        <taxon>Ascomycota</taxon>
        <taxon>Pezizomycotina</taxon>
        <taxon>Sordariomycetes</taxon>
        <taxon>Hypocreomycetidae</taxon>
        <taxon>Hypocreales</taxon>
        <taxon>Bionectriaceae</taxon>
        <taxon>Clonostachys</taxon>
    </lineage>
</organism>
<dbReference type="InterPro" id="IPR015590">
    <property type="entry name" value="Aldehyde_DH_dom"/>
</dbReference>
<dbReference type="InterPro" id="IPR050740">
    <property type="entry name" value="Aldehyde_DH_Superfamily"/>
</dbReference>
<dbReference type="EMBL" id="CABFNP030001263">
    <property type="protein sequence ID" value="CAI6095267.1"/>
    <property type="molecule type" value="Genomic_DNA"/>
</dbReference>
<protein>
    <recommendedName>
        <fullName evidence="4">Aldehyde dehydrogenase domain-containing protein</fullName>
    </recommendedName>
</protein>
<dbReference type="InterPro" id="IPR016162">
    <property type="entry name" value="Ald_DH_N"/>
</dbReference>